<feature type="chain" id="PRO_5012287042" description="Lipoprotein" evidence="2">
    <location>
        <begin position="23"/>
        <end position="108"/>
    </location>
</feature>
<dbReference type="PROSITE" id="PS51257">
    <property type="entry name" value="PROKAR_LIPOPROTEIN"/>
    <property type="match status" value="1"/>
</dbReference>
<dbReference type="EMBL" id="CP022098">
    <property type="protein sequence ID" value="ATB41493.1"/>
    <property type="molecule type" value="Genomic_DNA"/>
</dbReference>
<evidence type="ECO:0000313" key="3">
    <source>
        <dbReference type="EMBL" id="ATB41493.1"/>
    </source>
</evidence>
<evidence type="ECO:0000313" key="4">
    <source>
        <dbReference type="Proteomes" id="UP000217257"/>
    </source>
</evidence>
<accession>A0A250JD04</accession>
<reference evidence="3 4" key="1">
    <citation type="submission" date="2017-06" db="EMBL/GenBank/DDBJ databases">
        <title>Sequencing and comparative analysis of myxobacterial genomes.</title>
        <authorList>
            <person name="Rupp O."/>
            <person name="Goesmann A."/>
            <person name="Sogaard-Andersen L."/>
        </authorList>
    </citation>
    <scope>NUCLEOTIDE SEQUENCE [LARGE SCALE GENOMIC DNA]</scope>
    <source>
        <strain evidence="3 4">DSM 52655</strain>
    </source>
</reference>
<gene>
    <name evidence="3" type="ORF">CYFUS_006959</name>
</gene>
<protein>
    <recommendedName>
        <fullName evidence="5">Lipoprotein</fullName>
    </recommendedName>
</protein>
<feature type="signal peptide" evidence="2">
    <location>
        <begin position="1"/>
        <end position="22"/>
    </location>
</feature>
<evidence type="ECO:0000256" key="2">
    <source>
        <dbReference type="SAM" id="SignalP"/>
    </source>
</evidence>
<dbReference type="RefSeq" id="WP_157758844.1">
    <property type="nucleotide sequence ID" value="NZ_CP022098.1"/>
</dbReference>
<dbReference type="KEGG" id="cfus:CYFUS_006959"/>
<dbReference type="Proteomes" id="UP000217257">
    <property type="component" value="Chromosome"/>
</dbReference>
<dbReference type="AlphaFoldDB" id="A0A250JD04"/>
<proteinExistence type="predicted"/>
<sequence>MRHTLAMLCCLLSTGCLTTAPAAYSKVPKERATECATNCEELGMKLSGVVIIRNSAGCVCEPKDSETKVSTGAVSAAAGGALITEEEEKAASTAQWNAQQSNATSPRN</sequence>
<keyword evidence="2" id="KW-0732">Signal</keyword>
<feature type="compositionally biased region" description="Polar residues" evidence="1">
    <location>
        <begin position="92"/>
        <end position="108"/>
    </location>
</feature>
<feature type="region of interest" description="Disordered" evidence="1">
    <location>
        <begin position="86"/>
        <end position="108"/>
    </location>
</feature>
<organism evidence="3 4">
    <name type="scientific">Cystobacter fuscus</name>
    <dbReference type="NCBI Taxonomy" id="43"/>
    <lineage>
        <taxon>Bacteria</taxon>
        <taxon>Pseudomonadati</taxon>
        <taxon>Myxococcota</taxon>
        <taxon>Myxococcia</taxon>
        <taxon>Myxococcales</taxon>
        <taxon>Cystobacterineae</taxon>
        <taxon>Archangiaceae</taxon>
        <taxon>Cystobacter</taxon>
    </lineage>
</organism>
<evidence type="ECO:0000256" key="1">
    <source>
        <dbReference type="SAM" id="MobiDB-lite"/>
    </source>
</evidence>
<name>A0A250JD04_9BACT</name>
<evidence type="ECO:0008006" key="5">
    <source>
        <dbReference type="Google" id="ProtNLM"/>
    </source>
</evidence>